<proteinExistence type="predicted"/>
<name>A0A0P7YXW8_9CYAN</name>
<dbReference type="AlphaFoldDB" id="A0A0P7YXW8"/>
<organism evidence="1 2">
    <name type="scientific">Phormidesmis priestleyi Ana</name>
    <dbReference type="NCBI Taxonomy" id="1666911"/>
    <lineage>
        <taxon>Bacteria</taxon>
        <taxon>Bacillati</taxon>
        <taxon>Cyanobacteriota</taxon>
        <taxon>Cyanophyceae</taxon>
        <taxon>Leptolyngbyales</taxon>
        <taxon>Leptolyngbyaceae</taxon>
        <taxon>Phormidesmis</taxon>
    </lineage>
</organism>
<protein>
    <submittedName>
        <fullName evidence="1">Uncharacterized protein</fullName>
    </submittedName>
</protein>
<evidence type="ECO:0000313" key="1">
    <source>
        <dbReference type="EMBL" id="KPQ35087.1"/>
    </source>
</evidence>
<sequence length="157" mass="17974">MPLHTVPTISTTIHRISIPLLLDWWQQRKRVATVRSNLHRTLPRGDETYLQAYYRLMEVYSVVKSGGVKAQIEAIEAFSGRESKLLHDRLAAIAADEAQTPQEKQAATEKIQQELHELHSAHDWRLQSLTDITPDEEQLVTQYLSDIEQTLMSVECA</sequence>
<comment type="caution">
    <text evidence="1">The sequence shown here is derived from an EMBL/GenBank/DDBJ whole genome shotgun (WGS) entry which is preliminary data.</text>
</comment>
<evidence type="ECO:0000313" key="2">
    <source>
        <dbReference type="Proteomes" id="UP000050465"/>
    </source>
</evidence>
<dbReference type="EMBL" id="LJZR01000014">
    <property type="protein sequence ID" value="KPQ35087.1"/>
    <property type="molecule type" value="Genomic_DNA"/>
</dbReference>
<accession>A0A0P7YXW8</accession>
<gene>
    <name evidence="1" type="ORF">HLUCCA11_11755</name>
</gene>
<reference evidence="1 2" key="1">
    <citation type="submission" date="2015-09" db="EMBL/GenBank/DDBJ databases">
        <title>Identification and resolution of microdiversity through metagenomic sequencing of parallel consortia.</title>
        <authorList>
            <person name="Nelson W.C."/>
            <person name="Romine M.F."/>
            <person name="Lindemann S.R."/>
        </authorList>
    </citation>
    <scope>NUCLEOTIDE SEQUENCE [LARGE SCALE GENOMIC DNA]</scope>
    <source>
        <strain evidence="1">Ana</strain>
    </source>
</reference>
<dbReference type="Proteomes" id="UP000050465">
    <property type="component" value="Unassembled WGS sequence"/>
</dbReference>